<dbReference type="RefSeq" id="WP_344540598.1">
    <property type="nucleotide sequence ID" value="NZ_BAAATD010000003.1"/>
</dbReference>
<feature type="transmembrane region" description="Helical" evidence="1">
    <location>
        <begin position="12"/>
        <end position="32"/>
    </location>
</feature>
<name>A0ABP6BY43_9ACTN</name>
<comment type="caution">
    <text evidence="3">The sequence shown here is derived from an EMBL/GenBank/DDBJ whole genome shotgun (WGS) entry which is preliminary data.</text>
</comment>
<gene>
    <name evidence="3" type="ORF">GCM10010411_24960</name>
</gene>
<reference evidence="4" key="1">
    <citation type="journal article" date="2019" name="Int. J. Syst. Evol. Microbiol.">
        <title>The Global Catalogue of Microorganisms (GCM) 10K type strain sequencing project: providing services to taxonomists for standard genome sequencing and annotation.</title>
        <authorList>
            <consortium name="The Broad Institute Genomics Platform"/>
            <consortium name="The Broad Institute Genome Sequencing Center for Infectious Disease"/>
            <person name="Wu L."/>
            <person name="Ma J."/>
        </authorList>
    </citation>
    <scope>NUCLEOTIDE SEQUENCE [LARGE SCALE GENOMIC DNA]</scope>
    <source>
        <strain evidence="4">JCM 6833</strain>
    </source>
</reference>
<sequence length="1006" mass="110034">MTVTRPQLRRVGLDAAVVVLTVVLGVAINQILNGGVVAWVWLAPAAAFAALLDWAQRRRSAGGAARAPGGALPAAEFEERYRQYVLDGITFIDQRGLATIGPYTPKLEDVYVDVSLAHRAPHRLSGHPLADLPGRETERRSLGDFFGLPEPCRVAVTGAPGSGKTTLLRHTAQDLCRLPPTDHRSLPVLIYFREHQEAMTGTTTLPELITMSVGGLGALAPPGTVERWADEGRCVVLLDGLDEIASEDRRREVSAWVESQIQRFPGNDYVVTARPQGYRAAPIAGAVVLQARPFTDAQVERFVRGWYLATESLSTGESGEATRRLADESAEDLLGRLQLAPELYDLTTNPLLLTMIANVHRFHSALPGSRSDLYRDICEVMLWRRQLAKRLSTGLRGEHKERVLRGLAYTMMRLRIRDLPQEALLAEVSPALNRLSDTVTPEEFVADVATSGLMVETEEGVYSFAHLTFQEYLAAAFLRDERQPGPLVEAIDDSWWRESILLYVNRAPADPIVVAALESGTPDALALALDCADENPELAPDLRRRLNELITTSLAGAPEQRLLLTHVLLSRQMRRRFRAEDNGHLCAEPVGGLLYRLFLDDAEARGEHRPPDVPLPPASHNDSVTGIRHEDAEAFVAWVNRTVGAQVARLPTGQELDGPAARRAFGRRVPSAWVSRADGLQRRWTPAGLEEANVLDESVLAEALADDLRDLVDPASLEQMSATIRLAMLSELVTLLAEECADRADPGRLAEISRLMDTGFPAARLVLRVVSMSVPHRAGGPPRPDLLHCRMRTIAADLRAALAFAPQAGRMGPTRFVVRDAAQLWLSHEVLTDQSWSLTVPPPVHFERVARAMLGHALGEAVSFTALTVMPEAVRHGFSERVIQMAGGDRGPYVVRMEALADLVRESTAAVQRLSGQGSARTWSSWVAENLRNEAIPVFERRREPTSDDISAVRLMALCLAAQAGLTHQATTRALCEIAAGITLLGRRLHSGAPGEALILGWTEGG</sequence>
<dbReference type="InterPro" id="IPR027417">
    <property type="entry name" value="P-loop_NTPase"/>
</dbReference>
<dbReference type="EMBL" id="BAAATD010000003">
    <property type="protein sequence ID" value="GAA2591010.1"/>
    <property type="molecule type" value="Genomic_DNA"/>
</dbReference>
<keyword evidence="1" id="KW-0812">Transmembrane</keyword>
<dbReference type="Pfam" id="PF05729">
    <property type="entry name" value="NACHT"/>
    <property type="match status" value="1"/>
</dbReference>
<evidence type="ECO:0000313" key="3">
    <source>
        <dbReference type="EMBL" id="GAA2591010.1"/>
    </source>
</evidence>
<keyword evidence="1" id="KW-0472">Membrane</keyword>
<feature type="domain" description="NACHT" evidence="2">
    <location>
        <begin position="152"/>
        <end position="275"/>
    </location>
</feature>
<dbReference type="SUPFAM" id="SSF52540">
    <property type="entry name" value="P-loop containing nucleoside triphosphate hydrolases"/>
    <property type="match status" value="1"/>
</dbReference>
<dbReference type="PANTHER" id="PTHR46844">
    <property type="entry name" value="SLR5058 PROTEIN"/>
    <property type="match status" value="1"/>
</dbReference>
<keyword evidence="1" id="KW-1133">Transmembrane helix</keyword>
<dbReference type="PANTHER" id="PTHR46844:SF1">
    <property type="entry name" value="SLR5058 PROTEIN"/>
    <property type="match status" value="1"/>
</dbReference>
<keyword evidence="4" id="KW-1185">Reference proteome</keyword>
<dbReference type="Gene3D" id="3.40.50.300">
    <property type="entry name" value="P-loop containing nucleotide triphosphate hydrolases"/>
    <property type="match status" value="1"/>
</dbReference>
<dbReference type="InterPro" id="IPR007111">
    <property type="entry name" value="NACHT_NTPase"/>
</dbReference>
<organism evidence="3 4">
    <name type="scientific">Actinomadura fulvescens</name>
    <dbReference type="NCBI Taxonomy" id="46160"/>
    <lineage>
        <taxon>Bacteria</taxon>
        <taxon>Bacillati</taxon>
        <taxon>Actinomycetota</taxon>
        <taxon>Actinomycetes</taxon>
        <taxon>Streptosporangiales</taxon>
        <taxon>Thermomonosporaceae</taxon>
        <taxon>Actinomadura</taxon>
    </lineage>
</organism>
<evidence type="ECO:0000313" key="4">
    <source>
        <dbReference type="Proteomes" id="UP001501509"/>
    </source>
</evidence>
<evidence type="ECO:0000259" key="2">
    <source>
        <dbReference type="PROSITE" id="PS50837"/>
    </source>
</evidence>
<dbReference type="PROSITE" id="PS50837">
    <property type="entry name" value="NACHT"/>
    <property type="match status" value="1"/>
</dbReference>
<evidence type="ECO:0000256" key="1">
    <source>
        <dbReference type="SAM" id="Phobius"/>
    </source>
</evidence>
<proteinExistence type="predicted"/>
<protein>
    <recommendedName>
        <fullName evidence="2">NACHT domain-containing protein</fullName>
    </recommendedName>
</protein>
<dbReference type="Proteomes" id="UP001501509">
    <property type="component" value="Unassembled WGS sequence"/>
</dbReference>
<accession>A0ABP6BY43</accession>